<evidence type="ECO:0000313" key="1">
    <source>
        <dbReference type="EMBL" id="KAJ8410760.1"/>
    </source>
</evidence>
<reference evidence="1" key="1">
    <citation type="journal article" date="2023" name="Science">
        <title>Genome structures resolve the early diversification of teleost fishes.</title>
        <authorList>
            <person name="Parey E."/>
            <person name="Louis A."/>
            <person name="Montfort J."/>
            <person name="Bouchez O."/>
            <person name="Roques C."/>
            <person name="Iampietro C."/>
            <person name="Lluch J."/>
            <person name="Castinel A."/>
            <person name="Donnadieu C."/>
            <person name="Desvignes T."/>
            <person name="Floi Bucao C."/>
            <person name="Jouanno E."/>
            <person name="Wen M."/>
            <person name="Mejri S."/>
            <person name="Dirks R."/>
            <person name="Jansen H."/>
            <person name="Henkel C."/>
            <person name="Chen W.J."/>
            <person name="Zahm M."/>
            <person name="Cabau C."/>
            <person name="Klopp C."/>
            <person name="Thompson A.W."/>
            <person name="Robinson-Rechavi M."/>
            <person name="Braasch I."/>
            <person name="Lecointre G."/>
            <person name="Bobe J."/>
            <person name="Postlethwait J.H."/>
            <person name="Berthelot C."/>
            <person name="Roest Crollius H."/>
            <person name="Guiguen Y."/>
        </authorList>
    </citation>
    <scope>NUCLEOTIDE SEQUENCE</scope>
    <source>
        <strain evidence="1">NC1722</strain>
    </source>
</reference>
<keyword evidence="2" id="KW-1185">Reference proteome</keyword>
<evidence type="ECO:0000313" key="2">
    <source>
        <dbReference type="Proteomes" id="UP001221898"/>
    </source>
</evidence>
<dbReference type="EMBL" id="JAINUG010000025">
    <property type="protein sequence ID" value="KAJ8410760.1"/>
    <property type="molecule type" value="Genomic_DNA"/>
</dbReference>
<gene>
    <name evidence="1" type="ORF">AAFF_G00187170</name>
</gene>
<comment type="caution">
    <text evidence="1">The sequence shown here is derived from an EMBL/GenBank/DDBJ whole genome shotgun (WGS) entry which is preliminary data.</text>
</comment>
<accession>A0AAD7WVQ5</accession>
<name>A0AAD7WVQ5_9TELE</name>
<dbReference type="Proteomes" id="UP001221898">
    <property type="component" value="Unassembled WGS sequence"/>
</dbReference>
<organism evidence="1 2">
    <name type="scientific">Aldrovandia affinis</name>
    <dbReference type="NCBI Taxonomy" id="143900"/>
    <lineage>
        <taxon>Eukaryota</taxon>
        <taxon>Metazoa</taxon>
        <taxon>Chordata</taxon>
        <taxon>Craniata</taxon>
        <taxon>Vertebrata</taxon>
        <taxon>Euteleostomi</taxon>
        <taxon>Actinopterygii</taxon>
        <taxon>Neopterygii</taxon>
        <taxon>Teleostei</taxon>
        <taxon>Notacanthiformes</taxon>
        <taxon>Halosauridae</taxon>
        <taxon>Aldrovandia</taxon>
    </lineage>
</organism>
<proteinExistence type="predicted"/>
<protein>
    <submittedName>
        <fullName evidence="1">Uncharacterized protein</fullName>
    </submittedName>
</protein>
<sequence length="74" mass="7927">MAPHSNHIPAYKEDVRVPGLRSPAVPRPINQKSGGFRWKSVAAASYGATKTKESTFQKASLFTIALLNDDSAAA</sequence>
<dbReference type="AlphaFoldDB" id="A0AAD7WVQ5"/>